<dbReference type="InterPro" id="IPR029052">
    <property type="entry name" value="Metallo-depent_PP-like"/>
</dbReference>
<sequence>MSLHAVVSPQARISDVMLIRGVPFMVLPEGALWQDDERMLIVADLHLEKGSAFAARGRGLMPPYDTAATLALLGRLISRFDPLTVVALGDSFHDSRAGERIDGRDVETLCALQKSRDWLWIAGNHDPEPPSCVEGEWQAEMSFRDIVLRHEPVMGSAPGEIAGHLHPVAKIYARGAGVRRRCVATDGMRAVLPAFGVYAGGLNVCDRAFGKLFRPGTLWAWMLGTNGVYRMPESRLAPDGH</sequence>
<dbReference type="RefSeq" id="WP_225873935.1">
    <property type="nucleotide sequence ID" value="NZ_AP023361.1"/>
</dbReference>
<proteinExistence type="predicted"/>
<gene>
    <name evidence="2" type="ORF">IZ6_30640</name>
</gene>
<dbReference type="Gene3D" id="3.60.21.10">
    <property type="match status" value="1"/>
</dbReference>
<evidence type="ECO:0000313" key="3">
    <source>
        <dbReference type="Proteomes" id="UP000515317"/>
    </source>
</evidence>
<dbReference type="GO" id="GO:0016787">
    <property type="term" value="F:hydrolase activity"/>
    <property type="evidence" value="ECO:0007669"/>
    <property type="project" value="InterPro"/>
</dbReference>
<reference evidence="2 3" key="1">
    <citation type="submission" date="2020-08" db="EMBL/GenBank/DDBJ databases">
        <title>Genome sequence of Rhizobiales bacterium strain IZ6.</title>
        <authorList>
            <person name="Nakai R."/>
            <person name="Naganuma T."/>
        </authorList>
    </citation>
    <scope>NUCLEOTIDE SEQUENCE [LARGE SCALE GENOMIC DNA]</scope>
    <source>
        <strain evidence="2 3">IZ6</strain>
    </source>
</reference>
<dbReference type="PIRSF" id="PIRSF000887">
    <property type="entry name" value="Pesterase_MJ0037"/>
    <property type="match status" value="1"/>
</dbReference>
<dbReference type="InterPro" id="IPR004843">
    <property type="entry name" value="Calcineurin-like_PHP"/>
</dbReference>
<evidence type="ECO:0000313" key="2">
    <source>
        <dbReference type="EMBL" id="BCJ92329.1"/>
    </source>
</evidence>
<dbReference type="InterPro" id="IPR026336">
    <property type="entry name" value="PdeM-like"/>
</dbReference>
<dbReference type="AlphaFoldDB" id="A0A6S6QTA3"/>
<keyword evidence="3" id="KW-1185">Reference proteome</keyword>
<dbReference type="KEGG" id="tso:IZ6_30640"/>
<evidence type="ECO:0000259" key="1">
    <source>
        <dbReference type="Pfam" id="PF00149"/>
    </source>
</evidence>
<dbReference type="Proteomes" id="UP000515317">
    <property type="component" value="Chromosome"/>
</dbReference>
<dbReference type="PANTHER" id="PTHR39323:SF1">
    <property type="entry name" value="BLR1149 PROTEIN"/>
    <property type="match status" value="1"/>
</dbReference>
<dbReference type="PANTHER" id="PTHR39323">
    <property type="entry name" value="BLR1149 PROTEIN"/>
    <property type="match status" value="1"/>
</dbReference>
<dbReference type="EMBL" id="AP023361">
    <property type="protein sequence ID" value="BCJ92329.1"/>
    <property type="molecule type" value="Genomic_DNA"/>
</dbReference>
<organism evidence="2 3">
    <name type="scientific">Terrihabitans soli</name>
    <dbReference type="NCBI Taxonomy" id="708113"/>
    <lineage>
        <taxon>Bacteria</taxon>
        <taxon>Pseudomonadati</taxon>
        <taxon>Pseudomonadota</taxon>
        <taxon>Alphaproteobacteria</taxon>
        <taxon>Hyphomicrobiales</taxon>
        <taxon>Terrihabitans</taxon>
    </lineage>
</organism>
<feature type="domain" description="Calcineurin-like phosphoesterase" evidence="1">
    <location>
        <begin position="38"/>
        <end position="133"/>
    </location>
</feature>
<accession>A0A6S6QTA3</accession>
<dbReference type="InterPro" id="IPR024173">
    <property type="entry name" value="Pesterase_MJ0037-like"/>
</dbReference>
<dbReference type="Pfam" id="PF00149">
    <property type="entry name" value="Metallophos"/>
    <property type="match status" value="1"/>
</dbReference>
<dbReference type="NCBIfam" id="TIGR04123">
    <property type="entry name" value="P_estr_lig_assc"/>
    <property type="match status" value="1"/>
</dbReference>
<name>A0A6S6QTA3_9HYPH</name>
<protein>
    <submittedName>
        <fullName evidence="2">Metallophosphatase</fullName>
    </submittedName>
</protein>
<dbReference type="SUPFAM" id="SSF56300">
    <property type="entry name" value="Metallo-dependent phosphatases"/>
    <property type="match status" value="1"/>
</dbReference>